<comment type="subcellular location">
    <subcellularLocation>
        <location evidence="1">Mitochondrion</location>
    </subcellularLocation>
</comment>
<evidence type="ECO:0000313" key="7">
    <source>
        <dbReference type="EMBL" id="KAK0652211.1"/>
    </source>
</evidence>
<feature type="domain" description="Small ribosomal subunit protein mS41 SAM" evidence="6">
    <location>
        <begin position="66"/>
        <end position="122"/>
    </location>
</feature>
<accession>A0AA39YIQ6</accession>
<dbReference type="GO" id="GO:0005739">
    <property type="term" value="C:mitochondrion"/>
    <property type="evidence" value="ECO:0007669"/>
    <property type="project" value="UniProtKB-SubCell"/>
</dbReference>
<dbReference type="Proteomes" id="UP001174936">
    <property type="component" value="Unassembled WGS sequence"/>
</dbReference>
<dbReference type="AlphaFoldDB" id="A0AA39YIQ6"/>
<protein>
    <recommendedName>
        <fullName evidence="4">Small ribosomal subunit protein mS41</fullName>
    </recommendedName>
</protein>
<dbReference type="PANTHER" id="PTHR28235">
    <property type="entry name" value="PROTEIN FYV4, MITOCHONDRIAL"/>
    <property type="match status" value="1"/>
</dbReference>
<dbReference type="Pfam" id="PF09597">
    <property type="entry name" value="SAM_Ribosomal_mS41"/>
    <property type="match status" value="1"/>
</dbReference>
<evidence type="ECO:0000259" key="6">
    <source>
        <dbReference type="SMART" id="SM01238"/>
    </source>
</evidence>
<dbReference type="InterPro" id="IPR013761">
    <property type="entry name" value="SAM/pointed_sf"/>
</dbReference>
<keyword evidence="8" id="KW-1185">Reference proteome</keyword>
<name>A0AA39YIQ6_9PEZI</name>
<dbReference type="SUPFAM" id="SSF47769">
    <property type="entry name" value="SAM/Pointed domain"/>
    <property type="match status" value="1"/>
</dbReference>
<gene>
    <name evidence="7" type="ORF">B0T16DRAFT_387515</name>
</gene>
<evidence type="ECO:0000256" key="4">
    <source>
        <dbReference type="ARBA" id="ARBA00035129"/>
    </source>
</evidence>
<feature type="chain" id="PRO_5041317027" description="Small ribosomal subunit protein mS41" evidence="5">
    <location>
        <begin position="20"/>
        <end position="244"/>
    </location>
</feature>
<keyword evidence="5" id="KW-0732">Signal</keyword>
<dbReference type="EMBL" id="JAULSV010000002">
    <property type="protein sequence ID" value="KAK0652211.1"/>
    <property type="molecule type" value="Genomic_DNA"/>
</dbReference>
<dbReference type="InterPro" id="IPR019083">
    <property type="entry name" value="SAM_Ribosomal_mS41"/>
</dbReference>
<evidence type="ECO:0000256" key="1">
    <source>
        <dbReference type="ARBA" id="ARBA00004173"/>
    </source>
</evidence>
<dbReference type="PANTHER" id="PTHR28235:SF1">
    <property type="entry name" value="SMALL RIBOSOMAL SUBUNIT PROTEIN MS41"/>
    <property type="match status" value="1"/>
</dbReference>
<organism evidence="7 8">
    <name type="scientific">Cercophora newfieldiana</name>
    <dbReference type="NCBI Taxonomy" id="92897"/>
    <lineage>
        <taxon>Eukaryota</taxon>
        <taxon>Fungi</taxon>
        <taxon>Dikarya</taxon>
        <taxon>Ascomycota</taxon>
        <taxon>Pezizomycotina</taxon>
        <taxon>Sordariomycetes</taxon>
        <taxon>Sordariomycetidae</taxon>
        <taxon>Sordariales</taxon>
        <taxon>Lasiosphaeriaceae</taxon>
        <taxon>Cercophora</taxon>
    </lineage>
</organism>
<dbReference type="SMART" id="SM01238">
    <property type="entry name" value="IGR"/>
    <property type="match status" value="1"/>
</dbReference>
<keyword evidence="3" id="KW-0496">Mitochondrion</keyword>
<comment type="similarity">
    <text evidence="2">Belongs to the mitochondrion-specific ribosomal protein mS41 family.</text>
</comment>
<reference evidence="7" key="1">
    <citation type="submission" date="2023-06" db="EMBL/GenBank/DDBJ databases">
        <title>Genome-scale phylogeny and comparative genomics of the fungal order Sordariales.</title>
        <authorList>
            <consortium name="Lawrence Berkeley National Laboratory"/>
            <person name="Hensen N."/>
            <person name="Bonometti L."/>
            <person name="Westerberg I."/>
            <person name="Brannstrom I.O."/>
            <person name="Guillou S."/>
            <person name="Cros-Aarteil S."/>
            <person name="Calhoun S."/>
            <person name="Haridas S."/>
            <person name="Kuo A."/>
            <person name="Mondo S."/>
            <person name="Pangilinan J."/>
            <person name="Riley R."/>
            <person name="Labutti K."/>
            <person name="Andreopoulos B."/>
            <person name="Lipzen A."/>
            <person name="Chen C."/>
            <person name="Yanf M."/>
            <person name="Daum C."/>
            <person name="Ng V."/>
            <person name="Clum A."/>
            <person name="Steindorff A."/>
            <person name="Ohm R."/>
            <person name="Martin F."/>
            <person name="Silar P."/>
            <person name="Natvig D."/>
            <person name="Lalanne C."/>
            <person name="Gautier V."/>
            <person name="Ament-Velasquez S.L."/>
            <person name="Kruys A."/>
            <person name="Hutchinson M.I."/>
            <person name="Powell A.J."/>
            <person name="Barry K."/>
            <person name="Miller A.N."/>
            <person name="Grigoriev I.V."/>
            <person name="Debuchy R."/>
            <person name="Gladieux P."/>
            <person name="Thoren M.H."/>
            <person name="Johannesson H."/>
        </authorList>
    </citation>
    <scope>NUCLEOTIDE SEQUENCE</scope>
    <source>
        <strain evidence="7">SMH2532-1</strain>
    </source>
</reference>
<feature type="signal peptide" evidence="5">
    <location>
        <begin position="1"/>
        <end position="19"/>
    </location>
</feature>
<sequence>MKSLGLSSAFGLLLRPCAAKPIVTKPIVASSLVLPARWAHSDASATPPQSKDLPSVPPTTPFVPDVETFLTLIGRNLKQHASKFPTWESLFTLKSEQLKELGVEPARPRRYLMYWRQRFRAGKFGAGGDLLYVENGEAHLRILKTEKDPLTTFRHAVNVPFGKKLEDVPREQLARPLGYKVEANTKIVGPYVLPMRGGGARIKVTEGMWELRRGHKVDGGERRQAEVRFKRRVAERKALREKQH</sequence>
<evidence type="ECO:0000256" key="2">
    <source>
        <dbReference type="ARBA" id="ARBA00010492"/>
    </source>
</evidence>
<evidence type="ECO:0000256" key="5">
    <source>
        <dbReference type="SAM" id="SignalP"/>
    </source>
</evidence>
<comment type="caution">
    <text evidence="7">The sequence shown here is derived from an EMBL/GenBank/DDBJ whole genome shotgun (WGS) entry which is preliminary data.</text>
</comment>
<evidence type="ECO:0000313" key="8">
    <source>
        <dbReference type="Proteomes" id="UP001174936"/>
    </source>
</evidence>
<proteinExistence type="inferred from homology"/>
<dbReference type="InterPro" id="IPR039603">
    <property type="entry name" value="Ribosomal_mS41"/>
</dbReference>
<evidence type="ECO:0000256" key="3">
    <source>
        <dbReference type="ARBA" id="ARBA00023128"/>
    </source>
</evidence>